<name>A0AAJ1VFN8_9BACI</name>
<evidence type="ECO:0000313" key="2">
    <source>
        <dbReference type="EMBL" id="MDM5286708.1"/>
    </source>
</evidence>
<dbReference type="EMBL" id="JAUCFI010000003">
    <property type="protein sequence ID" value="MDM5286708.1"/>
    <property type="molecule type" value="Genomic_DNA"/>
</dbReference>
<reference evidence="2" key="1">
    <citation type="submission" date="2023-06" db="EMBL/GenBank/DDBJ databases">
        <title>Comparative genomics of Bacillaceae isolates and their secondary metabolite potential.</title>
        <authorList>
            <person name="Song L."/>
            <person name="Nielsen L.J."/>
            <person name="Mohite O."/>
            <person name="Xu X."/>
            <person name="Weber T."/>
            <person name="Kovacs A.T."/>
        </authorList>
    </citation>
    <scope>NUCLEOTIDE SEQUENCE</scope>
    <source>
        <strain evidence="2">G1S1</strain>
    </source>
</reference>
<dbReference type="Proteomes" id="UP001238973">
    <property type="component" value="Unassembled WGS sequence"/>
</dbReference>
<evidence type="ECO:0000256" key="1">
    <source>
        <dbReference type="SAM" id="SignalP"/>
    </source>
</evidence>
<keyword evidence="1" id="KW-0732">Signal</keyword>
<proteinExistence type="predicted"/>
<accession>A0AAJ1VFN8</accession>
<comment type="caution">
    <text evidence="2">The sequence shown here is derived from an EMBL/GenBank/DDBJ whole genome shotgun (WGS) entry which is preliminary data.</text>
</comment>
<dbReference type="InterPro" id="IPR020208">
    <property type="entry name" value="DUF2712"/>
</dbReference>
<evidence type="ECO:0000313" key="3">
    <source>
        <dbReference type="Proteomes" id="UP001238973"/>
    </source>
</evidence>
<organism evidence="2 3">
    <name type="scientific">Peribacillus frigoritolerans</name>
    <dbReference type="NCBI Taxonomy" id="450367"/>
    <lineage>
        <taxon>Bacteria</taxon>
        <taxon>Bacillati</taxon>
        <taxon>Bacillota</taxon>
        <taxon>Bacilli</taxon>
        <taxon>Bacillales</taxon>
        <taxon>Bacillaceae</taxon>
        <taxon>Peribacillus</taxon>
    </lineage>
</organism>
<dbReference type="AlphaFoldDB" id="A0AAJ1VFN8"/>
<dbReference type="Pfam" id="PF10916">
    <property type="entry name" value="DUF2712"/>
    <property type="match status" value="1"/>
</dbReference>
<feature type="signal peptide" evidence="1">
    <location>
        <begin position="1"/>
        <end position="29"/>
    </location>
</feature>
<feature type="chain" id="PRO_5042607167" evidence="1">
    <location>
        <begin position="30"/>
        <end position="164"/>
    </location>
</feature>
<sequence length="164" mass="18427">MMKKRKGRVIALGTILACSIGLGTLSVEAGNENSVYSFKIKKEQGNEYTRTKYRQTTTERNTWKVRMYHSQEGTNTYTTYWLERSDGTNVSPSVKVTAGSGGEKSGRNHYVKGNAGANATKVRLTAQNNNYSSNTYSVNGYWDEETGRILPGQYKESYTTEYNK</sequence>
<protein>
    <submittedName>
        <fullName evidence="2">DUF2712 domain-containing protein</fullName>
    </submittedName>
</protein>
<gene>
    <name evidence="2" type="ORF">QUF85_25845</name>
</gene>